<dbReference type="GO" id="GO:0007131">
    <property type="term" value="P:reciprocal meiotic recombination"/>
    <property type="evidence" value="ECO:0007669"/>
    <property type="project" value="TreeGrafter"/>
</dbReference>
<feature type="domain" description="RecA family profile 1" evidence="3">
    <location>
        <begin position="82"/>
        <end position="253"/>
    </location>
</feature>
<dbReference type="GO" id="GO:0016787">
    <property type="term" value="F:hydrolase activity"/>
    <property type="evidence" value="ECO:0007669"/>
    <property type="project" value="UniProtKB-KW"/>
</dbReference>
<dbReference type="GO" id="GO:0033063">
    <property type="term" value="C:Rad51B-Rad51C-Rad51D-XRCC2 complex"/>
    <property type="evidence" value="ECO:0007669"/>
    <property type="project" value="TreeGrafter"/>
</dbReference>
<dbReference type="InterPro" id="IPR051988">
    <property type="entry name" value="HRR_RAD51_Paralog"/>
</dbReference>
<keyword evidence="5" id="KW-1185">Reference proteome</keyword>
<keyword evidence="2" id="KW-0539">Nucleus</keyword>
<comment type="caution">
    <text evidence="4">The sequence shown here is derived from an EMBL/GenBank/DDBJ whole genome shotgun (WGS) entry which is preliminary data.</text>
</comment>
<dbReference type="GO" id="GO:0005524">
    <property type="term" value="F:ATP binding"/>
    <property type="evidence" value="ECO:0007669"/>
    <property type="project" value="InterPro"/>
</dbReference>
<organism evidence="4 5">
    <name type="scientific">Lyophyllum shimeji</name>
    <name type="common">Hon-shimeji</name>
    <name type="synonym">Tricholoma shimeji</name>
    <dbReference type="NCBI Taxonomy" id="47721"/>
    <lineage>
        <taxon>Eukaryota</taxon>
        <taxon>Fungi</taxon>
        <taxon>Dikarya</taxon>
        <taxon>Basidiomycota</taxon>
        <taxon>Agaricomycotina</taxon>
        <taxon>Agaricomycetes</taxon>
        <taxon>Agaricomycetidae</taxon>
        <taxon>Agaricales</taxon>
        <taxon>Tricholomatineae</taxon>
        <taxon>Lyophyllaceae</taxon>
        <taxon>Lyophyllum</taxon>
    </lineage>
</organism>
<evidence type="ECO:0000313" key="4">
    <source>
        <dbReference type="EMBL" id="GLB40569.1"/>
    </source>
</evidence>
<dbReference type="GO" id="GO:0005815">
    <property type="term" value="C:microtubule organizing center"/>
    <property type="evidence" value="ECO:0007669"/>
    <property type="project" value="TreeGrafter"/>
</dbReference>
<evidence type="ECO:0000259" key="3">
    <source>
        <dbReference type="PROSITE" id="PS50162"/>
    </source>
</evidence>
<dbReference type="GO" id="GO:0005657">
    <property type="term" value="C:replication fork"/>
    <property type="evidence" value="ECO:0007669"/>
    <property type="project" value="TreeGrafter"/>
</dbReference>
<dbReference type="GO" id="GO:0000723">
    <property type="term" value="P:telomere maintenance"/>
    <property type="evidence" value="ECO:0007669"/>
    <property type="project" value="TreeGrafter"/>
</dbReference>
<dbReference type="AlphaFoldDB" id="A0A9P3UML8"/>
<dbReference type="GO" id="GO:0042148">
    <property type="term" value="P:DNA strand invasion"/>
    <property type="evidence" value="ECO:0007669"/>
    <property type="project" value="TreeGrafter"/>
</dbReference>
<evidence type="ECO:0000256" key="1">
    <source>
        <dbReference type="ARBA" id="ARBA00004123"/>
    </source>
</evidence>
<name>A0A9P3UML8_LYOSH</name>
<dbReference type="SUPFAM" id="SSF52540">
    <property type="entry name" value="P-loop containing nucleoside triphosphate hydrolases"/>
    <property type="match status" value="1"/>
</dbReference>
<dbReference type="InterPro" id="IPR013632">
    <property type="entry name" value="Rad51_C"/>
</dbReference>
<dbReference type="Gene3D" id="3.40.50.300">
    <property type="entry name" value="P-loop containing nucleotide triphosphate hydrolases"/>
    <property type="match status" value="1"/>
</dbReference>
<evidence type="ECO:0000256" key="2">
    <source>
        <dbReference type="ARBA" id="ARBA00023242"/>
    </source>
</evidence>
<dbReference type="InterPro" id="IPR020588">
    <property type="entry name" value="RecA_ATP-bd"/>
</dbReference>
<dbReference type="OrthoDB" id="336321at2759"/>
<dbReference type="PANTHER" id="PTHR46457">
    <property type="entry name" value="DNA REPAIR PROTEIN RAD51 HOMOLOG 4"/>
    <property type="match status" value="1"/>
</dbReference>
<sequence length="333" mass="36326">MRLAGLVPSISAELVSCLDKLGIRTDTDLVFRPIIEVYRQLPPGIVALRDLENVVTRVTELASAPAMSGADMLKLEMQADTKAPVLSSGIDHLDRLLGGFGGRRVIEIAGDKQSGKTTLALNIVLRHLAEFRHGRAVWLDTTGDFSVEQATEVLKSLHTEAASTALERLQVSLAFDIEAAYNVLEELESFLTPSASPENHLWCIVIDAITPLLGPLLSAVSAQGHSTMTSFMRQLRTVAQRHSCPILVINNATLINPRDTANLSAARKPALGPSFAFLTDATLWLETTGDEAVHDHDREYTVRSAEVLRSKTTPLRSRALFRISRGIIHEQGP</sequence>
<protein>
    <submittedName>
        <fullName evidence="4">P-loop containing nucleoside triphosphate hydrolase protein</fullName>
    </submittedName>
</protein>
<proteinExistence type="predicted"/>
<dbReference type="Pfam" id="PF08423">
    <property type="entry name" value="Rad51"/>
    <property type="match status" value="1"/>
</dbReference>
<evidence type="ECO:0000313" key="5">
    <source>
        <dbReference type="Proteomes" id="UP001063166"/>
    </source>
</evidence>
<dbReference type="GO" id="GO:0000724">
    <property type="term" value="P:double-strand break repair via homologous recombination"/>
    <property type="evidence" value="ECO:0007669"/>
    <property type="project" value="TreeGrafter"/>
</dbReference>
<dbReference type="GO" id="GO:0003697">
    <property type="term" value="F:single-stranded DNA binding"/>
    <property type="evidence" value="ECO:0007669"/>
    <property type="project" value="TreeGrafter"/>
</dbReference>
<gene>
    <name evidence="4" type="ORF">LshimejAT787_0804400</name>
</gene>
<dbReference type="Proteomes" id="UP001063166">
    <property type="component" value="Unassembled WGS sequence"/>
</dbReference>
<dbReference type="EMBL" id="BRPK01000008">
    <property type="protein sequence ID" value="GLB40569.1"/>
    <property type="molecule type" value="Genomic_DNA"/>
</dbReference>
<keyword evidence="4" id="KW-0378">Hydrolase</keyword>
<dbReference type="InterPro" id="IPR027417">
    <property type="entry name" value="P-loop_NTPase"/>
</dbReference>
<reference evidence="4" key="1">
    <citation type="submission" date="2022-07" db="EMBL/GenBank/DDBJ databases">
        <title>The genome of Lyophyllum shimeji provides insight into the initial evolution of ectomycorrhizal fungal genome.</title>
        <authorList>
            <person name="Kobayashi Y."/>
            <person name="Shibata T."/>
            <person name="Hirakawa H."/>
            <person name="Shigenobu S."/>
            <person name="Nishiyama T."/>
            <person name="Yamada A."/>
            <person name="Hasebe M."/>
            <person name="Kawaguchi M."/>
        </authorList>
    </citation>
    <scope>NUCLEOTIDE SEQUENCE</scope>
    <source>
        <strain evidence="4">AT787</strain>
    </source>
</reference>
<dbReference type="GO" id="GO:0140664">
    <property type="term" value="F:ATP-dependent DNA damage sensor activity"/>
    <property type="evidence" value="ECO:0007669"/>
    <property type="project" value="InterPro"/>
</dbReference>
<comment type="subcellular location">
    <subcellularLocation>
        <location evidence="1">Nucleus</location>
    </subcellularLocation>
</comment>
<dbReference type="PROSITE" id="PS50162">
    <property type="entry name" value="RECA_2"/>
    <property type="match status" value="1"/>
</dbReference>
<dbReference type="PANTHER" id="PTHR46457:SF1">
    <property type="entry name" value="DNA REPAIR PROTEIN RAD51 HOMOLOG 4"/>
    <property type="match status" value="1"/>
</dbReference>
<accession>A0A9P3UML8</accession>
<dbReference type="GO" id="GO:0000400">
    <property type="term" value="F:four-way junction DNA binding"/>
    <property type="evidence" value="ECO:0007669"/>
    <property type="project" value="TreeGrafter"/>
</dbReference>